<feature type="binding site" evidence="8">
    <location>
        <position position="200"/>
    </location>
    <ligand>
        <name>substrate</name>
    </ligand>
</feature>
<reference evidence="10 11" key="1">
    <citation type="journal article" date="2021" name="ISME Commun">
        <title>Automated analysis of genomic sequences facilitates high-throughput and comprehensive description of bacteria.</title>
        <authorList>
            <person name="Hitch T.C.A."/>
        </authorList>
    </citation>
    <scope>NUCLEOTIDE SEQUENCE [LARGE SCALE GENOMIC DNA]</scope>
    <source>
        <strain evidence="10 11">Sanger_109</strain>
    </source>
</reference>
<dbReference type="EC" id="5.1.1.7" evidence="3 8"/>
<feature type="binding site" evidence="8">
    <location>
        <position position="62"/>
    </location>
    <ligand>
        <name>substrate</name>
    </ligand>
</feature>
<accession>A0ABT2THV6</accession>
<dbReference type="Gene3D" id="3.10.310.10">
    <property type="entry name" value="Diaminopimelate Epimerase, Chain A, domain 1"/>
    <property type="match status" value="2"/>
</dbReference>
<feature type="binding site" evidence="8">
    <location>
        <begin position="228"/>
        <end position="229"/>
    </location>
    <ligand>
        <name>substrate</name>
    </ligand>
</feature>
<keyword evidence="4 8" id="KW-0028">Amino-acid biosynthesis</keyword>
<dbReference type="RefSeq" id="WP_158424565.1">
    <property type="nucleotide sequence ID" value="NZ_JAOQJQ010000002.1"/>
</dbReference>
<protein>
    <recommendedName>
        <fullName evidence="3 8">Diaminopimelate epimerase</fullName>
        <shortName evidence="8">DAP epimerase</shortName>
        <ecNumber evidence="3 8">5.1.1.7</ecNumber>
    </recommendedName>
    <alternativeName>
        <fullName evidence="8">PLP-independent amino acid racemase</fullName>
    </alternativeName>
</protein>
<feature type="site" description="Could be important to modulate the pK values of the two catalytic cysteine residues" evidence="8">
    <location>
        <position position="218"/>
    </location>
</feature>
<dbReference type="SUPFAM" id="SSF54506">
    <property type="entry name" value="Diaminopimelate epimerase-like"/>
    <property type="match status" value="1"/>
</dbReference>
<feature type="binding site" evidence="8">
    <location>
        <begin position="72"/>
        <end position="73"/>
    </location>
    <ligand>
        <name>substrate</name>
    </ligand>
</feature>
<evidence type="ECO:0000256" key="8">
    <source>
        <dbReference type="HAMAP-Rule" id="MF_00197"/>
    </source>
</evidence>
<comment type="caution">
    <text evidence="10">The sequence shown here is derived from an EMBL/GenBank/DDBJ whole genome shotgun (WGS) entry which is preliminary data.</text>
</comment>
<dbReference type="Pfam" id="PF01678">
    <property type="entry name" value="DAP_epimerase"/>
    <property type="match status" value="2"/>
</dbReference>
<evidence type="ECO:0000313" key="10">
    <source>
        <dbReference type="EMBL" id="MCU6761783.1"/>
    </source>
</evidence>
<proteinExistence type="inferred from homology"/>
<evidence type="ECO:0000256" key="6">
    <source>
        <dbReference type="ARBA" id="ARBA00023235"/>
    </source>
</evidence>
<keyword evidence="6 8" id="KW-0413">Isomerase</keyword>
<evidence type="ECO:0000256" key="5">
    <source>
        <dbReference type="ARBA" id="ARBA00023154"/>
    </source>
</evidence>
<gene>
    <name evidence="8 10" type="primary">dapF</name>
    <name evidence="10" type="ORF">OCV88_05440</name>
</gene>
<dbReference type="HAMAP" id="MF_00197">
    <property type="entry name" value="DAP_epimerase"/>
    <property type="match status" value="1"/>
</dbReference>
<feature type="active site" description="Proton acceptor" evidence="8">
    <location>
        <position position="227"/>
    </location>
</feature>
<dbReference type="PANTHER" id="PTHR31689">
    <property type="entry name" value="DIAMINOPIMELATE EPIMERASE, CHLOROPLASTIC"/>
    <property type="match status" value="1"/>
</dbReference>
<keyword evidence="5 8" id="KW-0457">Lysine biosynthesis</keyword>
<evidence type="ECO:0000256" key="1">
    <source>
        <dbReference type="ARBA" id="ARBA00005196"/>
    </source>
</evidence>
<evidence type="ECO:0000256" key="7">
    <source>
        <dbReference type="ARBA" id="ARBA00051712"/>
    </source>
</evidence>
<comment type="caution">
    <text evidence="8">Lacks conserved residue(s) required for the propagation of feature annotation.</text>
</comment>
<keyword evidence="11" id="KW-1185">Reference proteome</keyword>
<comment type="pathway">
    <text evidence="1 8">Amino-acid biosynthesis; L-lysine biosynthesis via DAP pathway; DL-2,6-diaminopimelate from LL-2,6-diaminopimelate: step 1/1.</text>
</comment>
<sequence>MKFTKMHGCGNDYIYVNCFEESLSNPNEVSRIVSDRHFGIGSDGLICICPSKTADFRMAMYNADGSEGKMCGNGIRCVAKYVYDNKLTDKTTITVETLSGIKTLNLNVSNGSVKTVTVDMGAPSLTPADVPVVIPNGPKDSVVNTPITVSVDGKETEYRMTCVSMGNPHAIIFVDDVHILDLEKIGPLFEKHPYFPEQVNTEFIHVIDRNQIDMRVWERGSGETLACGTGACASVVACVLNGLTENNVTVHLLGGDLTIHYDQNKNTVFMTGPAAIICTGSIEI</sequence>
<feature type="binding site" evidence="8">
    <location>
        <begin position="218"/>
        <end position="219"/>
    </location>
    <ligand>
        <name>substrate</name>
    </ligand>
</feature>
<evidence type="ECO:0000256" key="9">
    <source>
        <dbReference type="PROSITE-ProRule" id="PRU10125"/>
    </source>
</evidence>
<dbReference type="GO" id="GO:0008837">
    <property type="term" value="F:diaminopimelate epimerase activity"/>
    <property type="evidence" value="ECO:0007669"/>
    <property type="project" value="UniProtKB-EC"/>
</dbReference>
<dbReference type="PROSITE" id="PS01326">
    <property type="entry name" value="DAP_EPIMERASE"/>
    <property type="match status" value="1"/>
</dbReference>
<feature type="active site" description="Proton donor" evidence="8">
    <location>
        <position position="71"/>
    </location>
</feature>
<comment type="catalytic activity">
    <reaction evidence="7 8">
        <text>(2S,6S)-2,6-diaminopimelate = meso-2,6-diaminopimelate</text>
        <dbReference type="Rhea" id="RHEA:15393"/>
        <dbReference type="ChEBI" id="CHEBI:57609"/>
        <dbReference type="ChEBI" id="CHEBI:57791"/>
        <dbReference type="EC" id="5.1.1.7"/>
    </reaction>
</comment>
<name>A0ABT2THV6_9FIRM</name>
<dbReference type="Proteomes" id="UP001652442">
    <property type="component" value="Unassembled WGS sequence"/>
</dbReference>
<dbReference type="EMBL" id="JAOQJQ010000002">
    <property type="protein sequence ID" value="MCU6761783.1"/>
    <property type="molecule type" value="Genomic_DNA"/>
</dbReference>
<evidence type="ECO:0000256" key="4">
    <source>
        <dbReference type="ARBA" id="ARBA00022605"/>
    </source>
</evidence>
<dbReference type="NCBIfam" id="TIGR00652">
    <property type="entry name" value="DapF"/>
    <property type="match status" value="1"/>
</dbReference>
<organism evidence="10 11">
    <name type="scientific">Brotonthovivens ammoniilytica</name>
    <dbReference type="NCBI Taxonomy" id="2981725"/>
    <lineage>
        <taxon>Bacteria</taxon>
        <taxon>Bacillati</taxon>
        <taxon>Bacillota</taxon>
        <taxon>Clostridia</taxon>
        <taxon>Lachnospirales</taxon>
        <taxon>Lachnospiraceae</taxon>
        <taxon>Brotonthovivens</taxon>
    </lineage>
</organism>
<comment type="subcellular location">
    <subcellularLocation>
        <location evidence="8">Cytoplasm</location>
    </subcellularLocation>
</comment>
<dbReference type="InterPro" id="IPR001653">
    <property type="entry name" value="DAP_epimerase_DapF"/>
</dbReference>
<comment type="subunit">
    <text evidence="8">Homodimer.</text>
</comment>
<dbReference type="PANTHER" id="PTHR31689:SF0">
    <property type="entry name" value="DIAMINOPIMELATE EPIMERASE"/>
    <property type="match status" value="1"/>
</dbReference>
<feature type="site" description="Could be important to modulate the pK values of the two catalytic cysteine residues" evidence="8">
    <location>
        <position position="169"/>
    </location>
</feature>
<feature type="binding site" evidence="8">
    <location>
        <position position="167"/>
    </location>
    <ligand>
        <name>substrate</name>
    </ligand>
</feature>
<feature type="active site" evidence="9">
    <location>
        <position position="71"/>
    </location>
</feature>
<feature type="binding site" evidence="8">
    <location>
        <position position="11"/>
    </location>
    <ligand>
        <name>substrate</name>
    </ligand>
</feature>
<evidence type="ECO:0000256" key="2">
    <source>
        <dbReference type="ARBA" id="ARBA00010219"/>
    </source>
</evidence>
<evidence type="ECO:0000256" key="3">
    <source>
        <dbReference type="ARBA" id="ARBA00013080"/>
    </source>
</evidence>
<evidence type="ECO:0000313" key="11">
    <source>
        <dbReference type="Proteomes" id="UP001652442"/>
    </source>
</evidence>
<comment type="similarity">
    <text evidence="2 8">Belongs to the diaminopimelate epimerase family.</text>
</comment>
<keyword evidence="8" id="KW-0963">Cytoplasm</keyword>
<comment type="function">
    <text evidence="8">Catalyzes the stereoinversion of LL-2,6-diaminopimelate (L,L-DAP) to meso-diaminopimelate (meso-DAP), a precursor of L-lysine and an essential component of the bacterial peptidoglycan.</text>
</comment>
<dbReference type="InterPro" id="IPR018510">
    <property type="entry name" value="DAP_epimerase_AS"/>
</dbReference>